<dbReference type="PANTHER" id="PTHR43684">
    <property type="match status" value="1"/>
</dbReference>
<evidence type="ECO:0000256" key="3">
    <source>
        <dbReference type="ARBA" id="ARBA00023235"/>
    </source>
</evidence>
<dbReference type="Proteomes" id="UP000601435">
    <property type="component" value="Unassembled WGS sequence"/>
</dbReference>
<keyword evidence="5" id="KW-1185">Reference proteome</keyword>
<dbReference type="OrthoDB" id="410701at2759"/>
<protein>
    <submittedName>
        <fullName evidence="4">EchA12 protein</fullName>
    </submittedName>
</protein>
<comment type="subcellular location">
    <subcellularLocation>
        <location evidence="1">Peroxisome</location>
    </subcellularLocation>
</comment>
<evidence type="ECO:0000313" key="5">
    <source>
        <dbReference type="Proteomes" id="UP000601435"/>
    </source>
</evidence>
<accession>A0A812UE07</accession>
<dbReference type="GO" id="GO:0005777">
    <property type="term" value="C:peroxisome"/>
    <property type="evidence" value="ECO:0007669"/>
    <property type="project" value="UniProtKB-SubCell"/>
</dbReference>
<dbReference type="SUPFAM" id="SSF52096">
    <property type="entry name" value="ClpP/crotonase"/>
    <property type="match status" value="1"/>
</dbReference>
<comment type="caution">
    <text evidence="4">The sequence shown here is derived from an EMBL/GenBank/DDBJ whole genome shotgun (WGS) entry which is preliminary data.</text>
</comment>
<reference evidence="4" key="1">
    <citation type="submission" date="2021-02" db="EMBL/GenBank/DDBJ databases">
        <authorList>
            <person name="Dougan E. K."/>
            <person name="Rhodes N."/>
            <person name="Thang M."/>
            <person name="Chan C."/>
        </authorList>
    </citation>
    <scope>NUCLEOTIDE SEQUENCE</scope>
</reference>
<evidence type="ECO:0000256" key="1">
    <source>
        <dbReference type="ARBA" id="ARBA00004275"/>
    </source>
</evidence>
<dbReference type="InterPro" id="IPR001753">
    <property type="entry name" value="Enoyl-CoA_hydra/iso"/>
</dbReference>
<dbReference type="GO" id="GO:0004165">
    <property type="term" value="F:delta(3)-delta(2)-enoyl-CoA isomerase activity"/>
    <property type="evidence" value="ECO:0007669"/>
    <property type="project" value="UniProtKB-ARBA"/>
</dbReference>
<dbReference type="Gene3D" id="3.90.226.10">
    <property type="entry name" value="2-enoyl-CoA Hydratase, Chain A, domain 1"/>
    <property type="match status" value="1"/>
</dbReference>
<dbReference type="EMBL" id="CAJNJA010026807">
    <property type="protein sequence ID" value="CAE7565618.1"/>
    <property type="molecule type" value="Genomic_DNA"/>
</dbReference>
<dbReference type="InterPro" id="IPR051053">
    <property type="entry name" value="ECH/Chromodomain_protein"/>
</dbReference>
<dbReference type="InterPro" id="IPR014748">
    <property type="entry name" value="Enoyl-CoA_hydra_C"/>
</dbReference>
<dbReference type="PANTHER" id="PTHR43684:SF1">
    <property type="entry name" value="ENOYL-COA DELTA ISOMERASE 2"/>
    <property type="match status" value="1"/>
</dbReference>
<dbReference type="AlphaFoldDB" id="A0A812UE07"/>
<gene>
    <name evidence="4" type="primary">echA12</name>
    <name evidence="4" type="ORF">SNEC2469_LOCUS16434</name>
</gene>
<proteinExistence type="predicted"/>
<dbReference type="Pfam" id="PF00378">
    <property type="entry name" value="ECH_1"/>
    <property type="match status" value="1"/>
</dbReference>
<evidence type="ECO:0000256" key="2">
    <source>
        <dbReference type="ARBA" id="ARBA00023140"/>
    </source>
</evidence>
<organism evidence="4 5">
    <name type="scientific">Symbiodinium necroappetens</name>
    <dbReference type="NCBI Taxonomy" id="1628268"/>
    <lineage>
        <taxon>Eukaryota</taxon>
        <taxon>Sar</taxon>
        <taxon>Alveolata</taxon>
        <taxon>Dinophyceae</taxon>
        <taxon>Suessiales</taxon>
        <taxon>Symbiodiniaceae</taxon>
        <taxon>Symbiodinium</taxon>
    </lineage>
</organism>
<dbReference type="InterPro" id="IPR029045">
    <property type="entry name" value="ClpP/crotonase-like_dom_sf"/>
</dbReference>
<name>A0A812UE07_9DINO</name>
<dbReference type="Gene3D" id="1.10.12.10">
    <property type="entry name" value="Lyase 2-enoyl-coa Hydratase, Chain A, domain 2"/>
    <property type="match status" value="1"/>
</dbReference>
<evidence type="ECO:0000313" key="4">
    <source>
        <dbReference type="EMBL" id="CAE7565618.1"/>
    </source>
</evidence>
<keyword evidence="3" id="KW-0413">Isomerase</keyword>
<sequence>MNAWTGRLHTEYRHLLARANDDHKVQAIVVSGKGRGFCVGGDSEALQGHSARGGYDPGTAEDIARPGYGTAEEFDAAFAYHFGLQKVVVAAINGPAAGVGLALPCFADIRFAVPGVKFTTAHGKLNLPAEYGLSWMLPKVVGLGRANDLLLTSRVFTSDEAYQLGFVNALFEPESLMSETYAYVQNMISTVSPNSLRQTRWQIYRDLHRDVASSVIESETLLNQMMGEPDYAEGISAFVEKRAPDWPSLK</sequence>
<dbReference type="CDD" id="cd06558">
    <property type="entry name" value="crotonase-like"/>
    <property type="match status" value="1"/>
</dbReference>
<keyword evidence="2" id="KW-0576">Peroxisome</keyword>